<protein>
    <submittedName>
        <fullName evidence="3">T9SS type A sorting domain-containing protein</fullName>
    </submittedName>
</protein>
<dbReference type="EMBL" id="JADKFW010000005">
    <property type="protein sequence ID" value="MBK9717862.1"/>
    <property type="molecule type" value="Genomic_DNA"/>
</dbReference>
<organism evidence="3 4">
    <name type="scientific">Candidatus Defluviibacterium haderslevense</name>
    <dbReference type="NCBI Taxonomy" id="2981993"/>
    <lineage>
        <taxon>Bacteria</taxon>
        <taxon>Pseudomonadati</taxon>
        <taxon>Bacteroidota</taxon>
        <taxon>Saprospiria</taxon>
        <taxon>Saprospirales</taxon>
        <taxon>Saprospiraceae</taxon>
        <taxon>Candidatus Defluviibacterium</taxon>
    </lineage>
</organism>
<evidence type="ECO:0000313" key="4">
    <source>
        <dbReference type="Proteomes" id="UP000808349"/>
    </source>
</evidence>
<dbReference type="GO" id="GO:0008237">
    <property type="term" value="F:metallopeptidase activity"/>
    <property type="evidence" value="ECO:0007669"/>
    <property type="project" value="InterPro"/>
</dbReference>
<sequence>MKKIILLSIIFNSIFSTNNAQNFKVDTLQYNGDISKFINIVILGDGYTANQLDTFIFDAKKLSNYLFSQSPWSNYNNYFNVFAIKVISQETGTKHPNTAPDCGNSVPITNPNTYFGCTFDANSIHRLVVPTNYTNIAMTLSKNFPNYDQVCILANTPYYGGSGGSYATTTLNTASNEIYAHEIGHSFAALSDEYYAGDGYAGERVNMTKETNPLLVKWKNWMNINGIGIYQHCCGGNSAQWYKPSTNCKMQSLGYSYCSVCKEALIERIHGLVNPIVSYAPENLTVNSSDSILHFELVKLMKPNTNTLKLDWKLDGIPLQSNVESIQIKQKNLTPGLHALSVVCEDTTNFLNIDKHSTKHFSTVTWSIQKTISDVKLTSSEHKISFSLFPNPTNDILHIQIELDKKSEVSLQLVSLEGKVLRNIIKESKIDGTISNSIDIRNLPNGTYLIQAQINDIVHTHSFIKQ</sequence>
<dbReference type="Pfam" id="PF09471">
    <property type="entry name" value="Peptidase_M64"/>
    <property type="match status" value="1"/>
</dbReference>
<dbReference type="AlphaFoldDB" id="A0A9D7SA18"/>
<gene>
    <name evidence="3" type="ORF">IPO85_10170</name>
</gene>
<feature type="signal peptide" evidence="1">
    <location>
        <begin position="1"/>
        <end position="20"/>
    </location>
</feature>
<feature type="domain" description="Secretion system C-terminal sorting" evidence="2">
    <location>
        <begin position="388"/>
        <end position="457"/>
    </location>
</feature>
<dbReference type="NCBIfam" id="TIGR04183">
    <property type="entry name" value="Por_Secre_tail"/>
    <property type="match status" value="1"/>
</dbReference>
<dbReference type="InterPro" id="IPR024079">
    <property type="entry name" value="MetalloPept_cat_dom_sf"/>
</dbReference>
<dbReference type="InterPro" id="IPR019026">
    <property type="entry name" value="Peptidase_M64_IgA"/>
</dbReference>
<reference evidence="3 4" key="1">
    <citation type="submission" date="2020-10" db="EMBL/GenBank/DDBJ databases">
        <title>Connecting structure to function with the recovery of over 1000 high-quality activated sludge metagenome-assembled genomes encoding full-length rRNA genes using long-read sequencing.</title>
        <authorList>
            <person name="Singleton C.M."/>
            <person name="Petriglieri F."/>
            <person name="Kristensen J.M."/>
            <person name="Kirkegaard R.H."/>
            <person name="Michaelsen T.Y."/>
            <person name="Andersen M.H."/>
            <person name="Karst S.M."/>
            <person name="Dueholm M.S."/>
            <person name="Nielsen P.H."/>
            <person name="Albertsen M."/>
        </authorList>
    </citation>
    <scope>NUCLEOTIDE SEQUENCE [LARGE SCALE GENOMIC DNA]</scope>
    <source>
        <strain evidence="3">Ribe_18-Q3-R11-54_BAT3C.373</strain>
    </source>
</reference>
<evidence type="ECO:0000259" key="2">
    <source>
        <dbReference type="Pfam" id="PF18962"/>
    </source>
</evidence>
<dbReference type="Pfam" id="PF18962">
    <property type="entry name" value="Por_Secre_tail"/>
    <property type="match status" value="1"/>
</dbReference>
<evidence type="ECO:0000313" key="3">
    <source>
        <dbReference type="EMBL" id="MBK9717862.1"/>
    </source>
</evidence>
<dbReference type="InterPro" id="IPR026444">
    <property type="entry name" value="Secre_tail"/>
</dbReference>
<evidence type="ECO:0000256" key="1">
    <source>
        <dbReference type="SAM" id="SignalP"/>
    </source>
</evidence>
<comment type="caution">
    <text evidence="3">The sequence shown here is derived from an EMBL/GenBank/DDBJ whole genome shotgun (WGS) entry which is preliminary data.</text>
</comment>
<accession>A0A9D7SA18</accession>
<feature type="chain" id="PRO_5039698838" evidence="1">
    <location>
        <begin position="21"/>
        <end position="466"/>
    </location>
</feature>
<name>A0A9D7SA18_9BACT</name>
<dbReference type="Proteomes" id="UP000808349">
    <property type="component" value="Unassembled WGS sequence"/>
</dbReference>
<dbReference type="Gene3D" id="3.40.390.10">
    <property type="entry name" value="Collagenase (Catalytic Domain)"/>
    <property type="match status" value="1"/>
</dbReference>
<proteinExistence type="predicted"/>
<keyword evidence="1" id="KW-0732">Signal</keyword>